<feature type="domain" description="DUF4158" evidence="3">
    <location>
        <begin position="6"/>
        <end position="168"/>
    </location>
</feature>
<evidence type="ECO:0000259" key="3">
    <source>
        <dbReference type="Pfam" id="PF13700"/>
    </source>
</evidence>
<dbReference type="Proteomes" id="UP001303899">
    <property type="component" value="Unassembled WGS sequence"/>
</dbReference>
<evidence type="ECO:0000313" key="5">
    <source>
        <dbReference type="Proteomes" id="UP001303899"/>
    </source>
</evidence>
<proteinExistence type="predicted"/>
<evidence type="ECO:0000313" key="4">
    <source>
        <dbReference type="EMBL" id="MEA5405589.1"/>
    </source>
</evidence>
<comment type="caution">
    <text evidence="4">The sequence shown here is derived from an EMBL/GenBank/DDBJ whole genome shotgun (WGS) entry which is preliminary data.</text>
</comment>
<feature type="domain" description="Tn3 transposase DDE" evidence="2">
    <location>
        <begin position="796"/>
        <end position="1024"/>
    </location>
</feature>
<feature type="region of interest" description="Disordered" evidence="1">
    <location>
        <begin position="778"/>
        <end position="806"/>
    </location>
</feature>
<protein>
    <submittedName>
        <fullName evidence="4">Tn3 family transposase</fullName>
    </submittedName>
</protein>
<organism evidence="4 5">
    <name type="scientific">Arcicella gelida</name>
    <dbReference type="NCBI Taxonomy" id="2984195"/>
    <lineage>
        <taxon>Bacteria</taxon>
        <taxon>Pseudomonadati</taxon>
        <taxon>Bacteroidota</taxon>
        <taxon>Cytophagia</taxon>
        <taxon>Cytophagales</taxon>
        <taxon>Flectobacillaceae</taxon>
        <taxon>Arcicella</taxon>
    </lineage>
</organism>
<keyword evidence="5" id="KW-1185">Reference proteome</keyword>
<reference evidence="4 5" key="1">
    <citation type="submission" date="2023-12" db="EMBL/GenBank/DDBJ databases">
        <title>Novel species of the genus Arcicella isolated from rivers.</title>
        <authorList>
            <person name="Lu H."/>
        </authorList>
    </citation>
    <scope>NUCLEOTIDE SEQUENCE [LARGE SCALE GENOMIC DNA]</scope>
    <source>
        <strain evidence="4 5">DC2W</strain>
    </source>
</reference>
<sequence length="1049" mass="122139">MSNLDILNQEEIKEFENPPVFSFQQQKVFFDIPQWLKIKLRDLGSPANQVGLLLQLGYFRACGRFFKLGTFRQPDIRHTCRSLKFKLEQIDLTNYSYSSMNRHSYLILNELGFHSFSGWHKSLAVQEAKYLVTKQISPSSIFRSLCDFIRTHSIEIPAYHTLATLITQTIRSSEKNLLETIQTQLSSQQKTALDSLFDKLPDDKKGRHTYKISRYKSLIELMKLSSIRSNMTTLKELKELYNLLISFINSLYLSEELIEYYAQYVLAADVFQIKQRNQKYLLLICFVKYQYLAINDVMVQTFMSTTQQTLRQADNRKNELLIAWQEANQISQEQILLAVLTEAPLIKLLQDTAFSFDKTQEDKYKIMIEIIKDPQHDEFLKLVPSVEKLYHESTKSLEKKLLYDAMVEKSRAFQNRVAEMLRHVEFTATQPDDKIMTALNFYQKKRGDLTPNAPMEFLNKEEKERIKSGKNSFNEPLYKVLLAKYIHKSLKSGRINVQVSHQFKAFEDYMISQEEWSINREGLLERAGMNHLKDWEPIQKILENKLTTQFNETFESINKGTNSFVKKRKNNTLQFITPKKKTQTSSIELYALELYVTIFEVLHTVNEHTEFTKKLTHKVEEYRRDIMPNVINFASIISWGCNLGLGLMAKKCKKSPNITLAALEKTSNWHLSSKNLLDANDRIIQIMDSMPINAVFKEEENLLRSASDGQKYTMALNSIHANYSSKYFGKEKGIIIYSFMEEHYPVVYMTTFSAGEFEAWFILDGLLHYQPVLQPKPKRKEKNQVIDTTNIDESSEENDDESNRLHSTDQHGINYINSAICYLLGIEFQPRFKQIHKVKLYGVAGMPITQQLDYQINAGNNINTKIIAEQWDNILRLVATLKLKQTTPSILLKRLTSYTNKHPLNVALQELGKLVQTIFVLKYMHLEDLRRIINHQLTQIESMHQLSDELNLGHDGLIQFATKEELLVMARSKQLLINSIVCYNYLYQTQKLIEASPEERKEIQKALSQSAAFAYKHINFQGEYDFSDEVVENTLKVDLNKPIDLEEMD</sequence>
<gene>
    <name evidence="4" type="ORF">VB776_21795</name>
</gene>
<dbReference type="Pfam" id="PF01526">
    <property type="entry name" value="DDE_Tnp_Tn3"/>
    <property type="match status" value="2"/>
</dbReference>
<accession>A0ABU5SAZ1</accession>
<dbReference type="InterPro" id="IPR002513">
    <property type="entry name" value="Tn3_Tnp_DDE_dom"/>
</dbReference>
<dbReference type="InterPro" id="IPR025296">
    <property type="entry name" value="DUF4158"/>
</dbReference>
<evidence type="ECO:0000256" key="1">
    <source>
        <dbReference type="SAM" id="MobiDB-lite"/>
    </source>
</evidence>
<dbReference type="Pfam" id="PF13700">
    <property type="entry name" value="DUF4158"/>
    <property type="match status" value="1"/>
</dbReference>
<evidence type="ECO:0000259" key="2">
    <source>
        <dbReference type="Pfam" id="PF01526"/>
    </source>
</evidence>
<dbReference type="RefSeq" id="WP_323698994.1">
    <property type="nucleotide sequence ID" value="NZ_JAYGIL010000039.1"/>
</dbReference>
<name>A0ABU5SAZ1_9BACT</name>
<dbReference type="EMBL" id="JAYGIL010000039">
    <property type="protein sequence ID" value="MEA5405589.1"/>
    <property type="molecule type" value="Genomic_DNA"/>
</dbReference>
<feature type="domain" description="Tn3 transposase DDE" evidence="2">
    <location>
        <begin position="600"/>
        <end position="776"/>
    </location>
</feature>